<evidence type="ECO:0000313" key="1">
    <source>
        <dbReference type="EMBL" id="PTX52342.1"/>
    </source>
</evidence>
<keyword evidence="2" id="KW-1185">Reference proteome</keyword>
<reference evidence="1 2" key="1">
    <citation type="submission" date="2018-04" db="EMBL/GenBank/DDBJ databases">
        <title>Genomic Encyclopedia of Archaeal and Bacterial Type Strains, Phase II (KMG-II): from individual species to whole genera.</title>
        <authorList>
            <person name="Goeker M."/>
        </authorList>
    </citation>
    <scope>NUCLEOTIDE SEQUENCE [LARGE SCALE GENOMIC DNA]</scope>
    <source>
        <strain evidence="1 2">DSM 21823</strain>
    </source>
</reference>
<proteinExistence type="predicted"/>
<dbReference type="Proteomes" id="UP000244224">
    <property type="component" value="Unassembled WGS sequence"/>
</dbReference>
<evidence type="ECO:0000313" key="2">
    <source>
        <dbReference type="Proteomes" id="UP000244224"/>
    </source>
</evidence>
<name>A0A2T6B8I7_9RHOB</name>
<dbReference type="OrthoDB" id="9996701at2"/>
<dbReference type="AlphaFoldDB" id="A0A2T6B8I7"/>
<protein>
    <submittedName>
        <fullName evidence="1">Uncharacterized protein</fullName>
    </submittedName>
</protein>
<dbReference type="RefSeq" id="WP_108127707.1">
    <property type="nucleotide sequence ID" value="NZ_QBKP01000002.1"/>
</dbReference>
<sequence length="179" mass="19559">MDTKHSFIAEVSPEILMIDPSGRLTALAGPHLALEGIRAADRVQELRGAAKTVPALAQGALGDHAEDRREEAVLLYYRTPNGRPSRTDLSRAAQVIARSALRDPVSNGEAEIRVSGTRAVVYPRRVAAEAGYAVLLVSTRVWYNENRSVLHFPATPEQRKAMLDDINARLLTGEVSLPR</sequence>
<accession>A0A2T6B8I7</accession>
<gene>
    <name evidence="1" type="ORF">C8N34_102121</name>
</gene>
<dbReference type="EMBL" id="QBKP01000002">
    <property type="protein sequence ID" value="PTX52342.1"/>
    <property type="molecule type" value="Genomic_DNA"/>
</dbReference>
<comment type="caution">
    <text evidence="1">The sequence shown here is derived from an EMBL/GenBank/DDBJ whole genome shotgun (WGS) entry which is preliminary data.</text>
</comment>
<organism evidence="1 2">
    <name type="scientific">Gemmobacter caeni</name>
    <dbReference type="NCBI Taxonomy" id="589035"/>
    <lineage>
        <taxon>Bacteria</taxon>
        <taxon>Pseudomonadati</taxon>
        <taxon>Pseudomonadota</taxon>
        <taxon>Alphaproteobacteria</taxon>
        <taxon>Rhodobacterales</taxon>
        <taxon>Paracoccaceae</taxon>
        <taxon>Gemmobacter</taxon>
    </lineage>
</organism>